<gene>
    <name evidence="2" type="ORF">NP596_11615</name>
</gene>
<sequence length="176" mass="18004">MKYVMSSTLAGAVILAAGCAPAQQQTSQNWAWSGQQAPAVQQAAAASSEMDLVNVLVNQLGVNSQQAMGGVGSIFSLAQQRMNPGDFTQLSGSVPGMNQYLSAVPRPSSSRVLLGSAADSMGDQAGGLGNLAALSGSFQSLGMNTSMIGRFVPVVLQYVQGQSGPAMMSLLQGALY</sequence>
<accession>A0ABT1U5G8</accession>
<feature type="signal peptide" evidence="1">
    <location>
        <begin position="1"/>
        <end position="22"/>
    </location>
</feature>
<organism evidence="2 3">
    <name type="scientific">Methylomonas rivi</name>
    <dbReference type="NCBI Taxonomy" id="2952226"/>
    <lineage>
        <taxon>Bacteria</taxon>
        <taxon>Pseudomonadati</taxon>
        <taxon>Pseudomonadota</taxon>
        <taxon>Gammaproteobacteria</taxon>
        <taxon>Methylococcales</taxon>
        <taxon>Methylococcaceae</taxon>
        <taxon>Methylomonas</taxon>
    </lineage>
</organism>
<comment type="caution">
    <text evidence="2">The sequence shown here is derived from an EMBL/GenBank/DDBJ whole genome shotgun (WGS) entry which is preliminary data.</text>
</comment>
<name>A0ABT1U5G8_9GAMM</name>
<reference evidence="2 3" key="1">
    <citation type="submission" date="2022-07" db="EMBL/GenBank/DDBJ databases">
        <title>Methylomonas rivi sp. nov., Methylomonas rosea sp. nov., Methylomonas aureus sp. nov. and Methylomonas subterranea sp. nov., four novel methanotrophs isolated from a freshwater creek and the deep terrestrial subsurface.</title>
        <authorList>
            <person name="Abin C."/>
            <person name="Sankaranarayanan K."/>
            <person name="Garner C."/>
            <person name="Sindelar R."/>
            <person name="Kotary K."/>
            <person name="Garner R."/>
            <person name="Barclay S."/>
            <person name="Lawson P."/>
            <person name="Krumholz L."/>
        </authorList>
    </citation>
    <scope>NUCLEOTIDE SEQUENCE [LARGE SCALE GENOMIC DNA]</scope>
    <source>
        <strain evidence="2 3">WSC-6</strain>
    </source>
</reference>
<dbReference type="Proteomes" id="UP001524586">
    <property type="component" value="Unassembled WGS sequence"/>
</dbReference>
<evidence type="ECO:0000256" key="1">
    <source>
        <dbReference type="SAM" id="SignalP"/>
    </source>
</evidence>
<dbReference type="InterPro" id="IPR021302">
    <property type="entry name" value="DUF2780_VcgC/VcgE"/>
</dbReference>
<dbReference type="RefSeq" id="WP_256615532.1">
    <property type="nucleotide sequence ID" value="NZ_JANIBK010000055.1"/>
</dbReference>
<dbReference type="EMBL" id="JANIBK010000055">
    <property type="protein sequence ID" value="MCQ8129104.1"/>
    <property type="molecule type" value="Genomic_DNA"/>
</dbReference>
<proteinExistence type="predicted"/>
<dbReference type="PROSITE" id="PS51257">
    <property type="entry name" value="PROKAR_LIPOPROTEIN"/>
    <property type="match status" value="1"/>
</dbReference>
<keyword evidence="1" id="KW-0732">Signal</keyword>
<protein>
    <submittedName>
        <fullName evidence="2">DUF2780 domain-containing protein</fullName>
    </submittedName>
</protein>
<evidence type="ECO:0000313" key="3">
    <source>
        <dbReference type="Proteomes" id="UP001524586"/>
    </source>
</evidence>
<dbReference type="Pfam" id="PF11075">
    <property type="entry name" value="DUF2780"/>
    <property type="match status" value="1"/>
</dbReference>
<keyword evidence="3" id="KW-1185">Reference proteome</keyword>
<evidence type="ECO:0000313" key="2">
    <source>
        <dbReference type="EMBL" id="MCQ8129104.1"/>
    </source>
</evidence>
<feature type="chain" id="PRO_5046311070" evidence="1">
    <location>
        <begin position="23"/>
        <end position="176"/>
    </location>
</feature>